<proteinExistence type="predicted"/>
<feature type="transmembrane region" description="Helical" evidence="13">
    <location>
        <begin position="12"/>
        <end position="35"/>
    </location>
</feature>
<keyword evidence="4" id="KW-0964">Secreted</keyword>
<dbReference type="GO" id="GO:0044218">
    <property type="term" value="C:other organism cell membrane"/>
    <property type="evidence" value="ECO:0007669"/>
    <property type="project" value="UniProtKB-KW"/>
</dbReference>
<evidence type="ECO:0000313" key="14">
    <source>
        <dbReference type="EMBL" id="GFU21003.1"/>
    </source>
</evidence>
<name>A0A8X6QEE8_NEPPI</name>
<dbReference type="AlphaFoldDB" id="A0A8X6QEE8"/>
<feature type="repeat" description="ANK" evidence="12">
    <location>
        <begin position="104"/>
        <end position="136"/>
    </location>
</feature>
<evidence type="ECO:0000256" key="10">
    <source>
        <dbReference type="ARBA" id="ARBA00023043"/>
    </source>
</evidence>
<comment type="caution">
    <text evidence="14">The sequence shown here is derived from an EMBL/GenBank/DDBJ whole genome shotgun (WGS) entry which is preliminary data.</text>
</comment>
<evidence type="ECO:0000256" key="12">
    <source>
        <dbReference type="PROSITE-ProRule" id="PRU00023"/>
    </source>
</evidence>
<accession>A0A8X6QEE8</accession>
<protein>
    <recommendedName>
        <fullName evidence="16">Ankyrin repeat domain-containing protein</fullName>
    </recommendedName>
</protein>
<evidence type="ECO:0000256" key="9">
    <source>
        <dbReference type="ARBA" id="ARBA00023028"/>
    </source>
</evidence>
<evidence type="ECO:0000256" key="3">
    <source>
        <dbReference type="ARBA" id="ARBA00022483"/>
    </source>
</evidence>
<keyword evidence="11" id="KW-1053">Target membrane</keyword>
<dbReference type="EMBL" id="BMAW01031417">
    <property type="protein sequence ID" value="GFU21003.1"/>
    <property type="molecule type" value="Genomic_DNA"/>
</dbReference>
<dbReference type="Pfam" id="PF12796">
    <property type="entry name" value="Ank_2"/>
    <property type="match status" value="1"/>
</dbReference>
<dbReference type="InterPro" id="IPR002110">
    <property type="entry name" value="Ankyrin_rpt"/>
</dbReference>
<keyword evidence="9" id="KW-0638">Presynaptic neurotoxin</keyword>
<organism evidence="14 15">
    <name type="scientific">Nephila pilipes</name>
    <name type="common">Giant wood spider</name>
    <name type="synonym">Nephila maculata</name>
    <dbReference type="NCBI Taxonomy" id="299642"/>
    <lineage>
        <taxon>Eukaryota</taxon>
        <taxon>Metazoa</taxon>
        <taxon>Ecdysozoa</taxon>
        <taxon>Arthropoda</taxon>
        <taxon>Chelicerata</taxon>
        <taxon>Arachnida</taxon>
        <taxon>Araneae</taxon>
        <taxon>Araneomorphae</taxon>
        <taxon>Entelegynae</taxon>
        <taxon>Araneoidea</taxon>
        <taxon>Nephilidae</taxon>
        <taxon>Nephila</taxon>
    </lineage>
</organism>
<dbReference type="SUPFAM" id="SSF48403">
    <property type="entry name" value="Ankyrin repeat"/>
    <property type="match status" value="1"/>
</dbReference>
<comment type="subcellular location">
    <subcellularLocation>
        <location evidence="2">Secreted</location>
    </subcellularLocation>
    <subcellularLocation>
        <location evidence="1">Target cell membrane</location>
    </subcellularLocation>
</comment>
<evidence type="ECO:0000256" key="4">
    <source>
        <dbReference type="ARBA" id="ARBA00022525"/>
    </source>
</evidence>
<evidence type="ECO:0000313" key="15">
    <source>
        <dbReference type="Proteomes" id="UP000887013"/>
    </source>
</evidence>
<dbReference type="PROSITE" id="PS50297">
    <property type="entry name" value="ANK_REP_REGION"/>
    <property type="match status" value="1"/>
</dbReference>
<keyword evidence="8" id="KW-0677">Repeat</keyword>
<keyword evidence="15" id="KW-1185">Reference proteome</keyword>
<dbReference type="Proteomes" id="UP000887013">
    <property type="component" value="Unassembled WGS sequence"/>
</dbReference>
<sequence>MSKFDYASWSAIVQFIAKSIIVVPIMVFFITALFAKDDVKKINHPYNYRQTLKIAAKDCNLRIVKFLVEKIVDTYEVRSALQHAAEGGCLKIVQFLAGEGVDINTTRALHYAAEQGNLEVVKFLLQKGANPNIKGSYAKTPRDFAVMMSRQNKDSNKPYREIINLLYDAEKRYKSEKRLFIEVF</sequence>
<keyword evidence="13" id="KW-1133">Transmembrane helix</keyword>
<keyword evidence="6" id="KW-0800">Toxin</keyword>
<evidence type="ECO:0000256" key="7">
    <source>
        <dbReference type="ARBA" id="ARBA00022699"/>
    </source>
</evidence>
<evidence type="ECO:0000256" key="6">
    <source>
        <dbReference type="ARBA" id="ARBA00022656"/>
    </source>
</evidence>
<reference evidence="14" key="1">
    <citation type="submission" date="2020-08" db="EMBL/GenBank/DDBJ databases">
        <title>Multicomponent nature underlies the extraordinary mechanical properties of spider dragline silk.</title>
        <authorList>
            <person name="Kono N."/>
            <person name="Nakamura H."/>
            <person name="Mori M."/>
            <person name="Yoshida Y."/>
            <person name="Ohtoshi R."/>
            <person name="Malay A.D."/>
            <person name="Moran D.A.P."/>
            <person name="Tomita M."/>
            <person name="Numata K."/>
            <person name="Arakawa K."/>
        </authorList>
    </citation>
    <scope>NUCLEOTIDE SEQUENCE</scope>
</reference>
<evidence type="ECO:0000256" key="8">
    <source>
        <dbReference type="ARBA" id="ARBA00022737"/>
    </source>
</evidence>
<dbReference type="Gene3D" id="1.25.40.20">
    <property type="entry name" value="Ankyrin repeat-containing domain"/>
    <property type="match status" value="1"/>
</dbReference>
<dbReference type="PANTHER" id="PTHR24173">
    <property type="entry name" value="ANKYRIN REPEAT CONTAINING"/>
    <property type="match status" value="1"/>
</dbReference>
<keyword evidence="5" id="KW-1052">Target cell membrane</keyword>
<evidence type="ECO:0000256" key="2">
    <source>
        <dbReference type="ARBA" id="ARBA00004613"/>
    </source>
</evidence>
<evidence type="ECO:0000256" key="1">
    <source>
        <dbReference type="ARBA" id="ARBA00004175"/>
    </source>
</evidence>
<dbReference type="GO" id="GO:0005576">
    <property type="term" value="C:extracellular region"/>
    <property type="evidence" value="ECO:0007669"/>
    <property type="project" value="UniProtKB-SubCell"/>
</dbReference>
<dbReference type="OrthoDB" id="6927785at2759"/>
<evidence type="ECO:0000256" key="13">
    <source>
        <dbReference type="SAM" id="Phobius"/>
    </source>
</evidence>
<dbReference type="SMART" id="SM00248">
    <property type="entry name" value="ANK"/>
    <property type="match status" value="3"/>
</dbReference>
<evidence type="ECO:0000256" key="11">
    <source>
        <dbReference type="ARBA" id="ARBA00023298"/>
    </source>
</evidence>
<keyword evidence="13" id="KW-0812">Transmembrane</keyword>
<dbReference type="GO" id="GO:0006887">
    <property type="term" value="P:exocytosis"/>
    <property type="evidence" value="ECO:0007669"/>
    <property type="project" value="UniProtKB-KW"/>
</dbReference>
<keyword evidence="10 12" id="KW-0040">ANK repeat</keyword>
<dbReference type="PANTHER" id="PTHR24173:SF74">
    <property type="entry name" value="ANKYRIN REPEAT DOMAIN-CONTAINING PROTEIN 16"/>
    <property type="match status" value="1"/>
</dbReference>
<dbReference type="GO" id="GO:0044231">
    <property type="term" value="C:host cell presynaptic membrane"/>
    <property type="evidence" value="ECO:0007669"/>
    <property type="project" value="UniProtKB-KW"/>
</dbReference>
<dbReference type="GO" id="GO:0090729">
    <property type="term" value="F:toxin activity"/>
    <property type="evidence" value="ECO:0007669"/>
    <property type="project" value="UniProtKB-KW"/>
</dbReference>
<gene>
    <name evidence="14" type="ORF">NPIL_386251</name>
</gene>
<keyword evidence="3" id="KW-0268">Exocytosis</keyword>
<evidence type="ECO:0000256" key="5">
    <source>
        <dbReference type="ARBA" id="ARBA00022537"/>
    </source>
</evidence>
<dbReference type="PROSITE" id="PS50088">
    <property type="entry name" value="ANK_REPEAT"/>
    <property type="match status" value="1"/>
</dbReference>
<evidence type="ECO:0008006" key="16">
    <source>
        <dbReference type="Google" id="ProtNLM"/>
    </source>
</evidence>
<keyword evidence="7" id="KW-0528">Neurotoxin</keyword>
<dbReference type="InterPro" id="IPR036770">
    <property type="entry name" value="Ankyrin_rpt-contain_sf"/>
</dbReference>
<keyword evidence="13" id="KW-0472">Membrane</keyword>